<keyword evidence="1" id="KW-0596">Phosphopantetheine</keyword>
<organism evidence="4 5">
    <name type="scientific">Saccharothrix carnea</name>
    <dbReference type="NCBI Taxonomy" id="1280637"/>
    <lineage>
        <taxon>Bacteria</taxon>
        <taxon>Bacillati</taxon>
        <taxon>Actinomycetota</taxon>
        <taxon>Actinomycetes</taxon>
        <taxon>Pseudonocardiales</taxon>
        <taxon>Pseudonocardiaceae</taxon>
        <taxon>Saccharothrix</taxon>
    </lineage>
</organism>
<evidence type="ECO:0000259" key="3">
    <source>
        <dbReference type="PROSITE" id="PS50075"/>
    </source>
</evidence>
<evidence type="ECO:0000313" key="5">
    <source>
        <dbReference type="Proteomes" id="UP000241118"/>
    </source>
</evidence>
<dbReference type="InterPro" id="IPR036736">
    <property type="entry name" value="ACP-like_sf"/>
</dbReference>
<accession>A0A2P8I0I7</accession>
<dbReference type="Gene3D" id="1.10.1200.10">
    <property type="entry name" value="ACP-like"/>
    <property type="match status" value="1"/>
</dbReference>
<dbReference type="GO" id="GO:0031177">
    <property type="term" value="F:phosphopantetheine binding"/>
    <property type="evidence" value="ECO:0007669"/>
    <property type="project" value="InterPro"/>
</dbReference>
<dbReference type="SMART" id="SM00823">
    <property type="entry name" value="PKS_PP"/>
    <property type="match status" value="1"/>
</dbReference>
<dbReference type="Pfam" id="PF00550">
    <property type="entry name" value="PP-binding"/>
    <property type="match status" value="1"/>
</dbReference>
<comment type="caution">
    <text evidence="4">The sequence shown here is derived from an EMBL/GenBank/DDBJ whole genome shotgun (WGS) entry which is preliminary data.</text>
</comment>
<sequence>MAGMPVDRRRIEDWLIARIASLQGIDPAQVEVDESFIANGLSSTSSVALIGDLGKALGVPLPETLTWEYPTIAALAEHVARTGASPHDD</sequence>
<proteinExistence type="predicted"/>
<dbReference type="EMBL" id="PYAX01000016">
    <property type="protein sequence ID" value="PSL51986.1"/>
    <property type="molecule type" value="Genomic_DNA"/>
</dbReference>
<evidence type="ECO:0000313" key="4">
    <source>
        <dbReference type="EMBL" id="PSL51986.1"/>
    </source>
</evidence>
<reference evidence="4 5" key="1">
    <citation type="submission" date="2018-03" db="EMBL/GenBank/DDBJ databases">
        <title>Genomic Encyclopedia of Type Strains, Phase III (KMG-III): the genomes of soil and plant-associated and newly described type strains.</title>
        <authorList>
            <person name="Whitman W."/>
        </authorList>
    </citation>
    <scope>NUCLEOTIDE SEQUENCE [LARGE SCALE GENOMIC DNA]</scope>
    <source>
        <strain evidence="4 5">CGMCC 4.7097</strain>
    </source>
</reference>
<dbReference type="Proteomes" id="UP000241118">
    <property type="component" value="Unassembled WGS sequence"/>
</dbReference>
<evidence type="ECO:0000256" key="2">
    <source>
        <dbReference type="ARBA" id="ARBA00022553"/>
    </source>
</evidence>
<dbReference type="SMART" id="SM01294">
    <property type="entry name" value="PKS_PP_betabranch"/>
    <property type="match status" value="1"/>
</dbReference>
<evidence type="ECO:0000256" key="1">
    <source>
        <dbReference type="ARBA" id="ARBA00022450"/>
    </source>
</evidence>
<dbReference type="SUPFAM" id="SSF47336">
    <property type="entry name" value="ACP-like"/>
    <property type="match status" value="1"/>
</dbReference>
<dbReference type="InterPro" id="IPR020806">
    <property type="entry name" value="PKS_PP-bd"/>
</dbReference>
<keyword evidence="5" id="KW-1185">Reference proteome</keyword>
<dbReference type="AlphaFoldDB" id="A0A2P8I0I7"/>
<feature type="domain" description="Carrier" evidence="3">
    <location>
        <begin position="6"/>
        <end position="83"/>
    </location>
</feature>
<gene>
    <name evidence="4" type="ORF">B0I31_11662</name>
</gene>
<dbReference type="PROSITE" id="PS50075">
    <property type="entry name" value="CARRIER"/>
    <property type="match status" value="1"/>
</dbReference>
<protein>
    <submittedName>
        <fullName evidence="4">Acyl carrier protein</fullName>
    </submittedName>
</protein>
<keyword evidence="2" id="KW-0597">Phosphoprotein</keyword>
<dbReference type="InterPro" id="IPR009081">
    <property type="entry name" value="PP-bd_ACP"/>
</dbReference>
<dbReference type="OrthoDB" id="9023404at2"/>
<name>A0A2P8I0I7_SACCR</name>